<sequence>MRRRWRYYREGDTKECPVPRRPTDRSKREGTRMKNRIQSDILLLEANMNEGLGSGEREQGVGVATCRNIGRGTAQSDAAQGNRSVQAGLEYQDEGTLLKAKAAEARMNEGLGSLASENVEIIAKGERGEARERRTRTVRYRSRAGQPISLSYGRTKHSKTPTSGENDEEQEGNSVALETVQDTCGEDV</sequence>
<evidence type="ECO:0000313" key="2">
    <source>
        <dbReference type="EMBL" id="KZV95813.1"/>
    </source>
</evidence>
<keyword evidence="3" id="KW-1185">Reference proteome</keyword>
<evidence type="ECO:0000256" key="1">
    <source>
        <dbReference type="SAM" id="MobiDB-lite"/>
    </source>
</evidence>
<feature type="region of interest" description="Disordered" evidence="1">
    <location>
        <begin position="1"/>
        <end position="36"/>
    </location>
</feature>
<name>A0A165K591_EXIGL</name>
<reference evidence="2 3" key="1">
    <citation type="journal article" date="2016" name="Mol. Biol. Evol.">
        <title>Comparative Genomics of Early-Diverging Mushroom-Forming Fungi Provides Insights into the Origins of Lignocellulose Decay Capabilities.</title>
        <authorList>
            <person name="Nagy L.G."/>
            <person name="Riley R."/>
            <person name="Tritt A."/>
            <person name="Adam C."/>
            <person name="Daum C."/>
            <person name="Floudas D."/>
            <person name="Sun H."/>
            <person name="Yadav J.S."/>
            <person name="Pangilinan J."/>
            <person name="Larsson K.H."/>
            <person name="Matsuura K."/>
            <person name="Barry K."/>
            <person name="Labutti K."/>
            <person name="Kuo R."/>
            <person name="Ohm R.A."/>
            <person name="Bhattacharya S.S."/>
            <person name="Shirouzu T."/>
            <person name="Yoshinaga Y."/>
            <person name="Martin F.M."/>
            <person name="Grigoriev I.V."/>
            <person name="Hibbett D.S."/>
        </authorList>
    </citation>
    <scope>NUCLEOTIDE SEQUENCE [LARGE SCALE GENOMIC DNA]</scope>
    <source>
        <strain evidence="2 3">HHB12029</strain>
    </source>
</reference>
<evidence type="ECO:0000313" key="3">
    <source>
        <dbReference type="Proteomes" id="UP000077266"/>
    </source>
</evidence>
<dbReference type="EMBL" id="KV425951">
    <property type="protein sequence ID" value="KZV95813.1"/>
    <property type="molecule type" value="Genomic_DNA"/>
</dbReference>
<feature type="region of interest" description="Disordered" evidence="1">
    <location>
        <begin position="125"/>
        <end position="188"/>
    </location>
</feature>
<protein>
    <submittedName>
        <fullName evidence="2">Uncharacterized protein</fullName>
    </submittedName>
</protein>
<proteinExistence type="predicted"/>
<feature type="compositionally biased region" description="Basic residues" evidence="1">
    <location>
        <begin position="133"/>
        <end position="142"/>
    </location>
</feature>
<accession>A0A165K591</accession>
<gene>
    <name evidence="2" type="ORF">EXIGLDRAFT_459763</name>
</gene>
<dbReference type="InParanoid" id="A0A165K591"/>
<dbReference type="AlphaFoldDB" id="A0A165K591"/>
<feature type="compositionally biased region" description="Basic and acidic residues" evidence="1">
    <location>
        <begin position="7"/>
        <end position="32"/>
    </location>
</feature>
<organism evidence="2 3">
    <name type="scientific">Exidia glandulosa HHB12029</name>
    <dbReference type="NCBI Taxonomy" id="1314781"/>
    <lineage>
        <taxon>Eukaryota</taxon>
        <taxon>Fungi</taxon>
        <taxon>Dikarya</taxon>
        <taxon>Basidiomycota</taxon>
        <taxon>Agaricomycotina</taxon>
        <taxon>Agaricomycetes</taxon>
        <taxon>Auriculariales</taxon>
        <taxon>Exidiaceae</taxon>
        <taxon>Exidia</taxon>
    </lineage>
</organism>
<dbReference type="Proteomes" id="UP000077266">
    <property type="component" value="Unassembled WGS sequence"/>
</dbReference>